<evidence type="ECO:0000313" key="8">
    <source>
        <dbReference type="Proteomes" id="UP001159427"/>
    </source>
</evidence>
<keyword evidence="8" id="KW-1185">Reference proteome</keyword>
<comment type="caution">
    <text evidence="7">The sequence shown here is derived from an EMBL/GenBank/DDBJ whole genome shotgun (WGS) entry which is preliminary data.</text>
</comment>
<dbReference type="Gene3D" id="2.60.40.3210">
    <property type="entry name" value="Zona pellucida, ZP-N domain"/>
    <property type="match status" value="1"/>
</dbReference>
<evidence type="ECO:0000256" key="5">
    <source>
        <dbReference type="SAM" id="SignalP"/>
    </source>
</evidence>
<accession>A0ABN8S7R7</accession>
<dbReference type="PANTHER" id="PTHR14002">
    <property type="entry name" value="ENDOGLIN/TGF-BETA RECEPTOR TYPE III"/>
    <property type="match status" value="1"/>
</dbReference>
<evidence type="ECO:0000259" key="6">
    <source>
        <dbReference type="PROSITE" id="PS51034"/>
    </source>
</evidence>
<organism evidence="7 8">
    <name type="scientific">Porites evermanni</name>
    <dbReference type="NCBI Taxonomy" id="104178"/>
    <lineage>
        <taxon>Eukaryota</taxon>
        <taxon>Metazoa</taxon>
        <taxon>Cnidaria</taxon>
        <taxon>Anthozoa</taxon>
        <taxon>Hexacorallia</taxon>
        <taxon>Scleractinia</taxon>
        <taxon>Fungiina</taxon>
        <taxon>Poritidae</taxon>
        <taxon>Porites</taxon>
    </lineage>
</organism>
<gene>
    <name evidence="7" type="ORF">PEVE_00017912</name>
</gene>
<evidence type="ECO:0000256" key="4">
    <source>
        <dbReference type="SAM" id="Phobius"/>
    </source>
</evidence>
<keyword evidence="1 5" id="KW-0732">Signal</keyword>
<sequence length="409" mass="44579">MLLNVLVMLLLLGLTKAQNATEPAVNATEPATTEAATQPSTGSVAVNATEGATTEPPPDSLSVKCTTDGMMVTLDITYHPNIAVDKVTLSDANCKLADLGGLNATHIWLNAPLDSCMTNHTTDGDTIIYQNSLVTETRESAGAAIISREFQAEFPFRCTYPRSAIVSVASFSPREKVIYTRTAEYGNFTFTMDMYETDAYETPYADYPVRVDLNEPMYLEVQVKSNDSMLVLIPVKCWGTAEPEPDDDKSYAFIDNGCGKDETLDFDYELSAVQRFKLDAFRFLGESADAVVYLHCNVEACRSADNDSRCAEGCTENARRKRRGAQFDAITEETVTIGPVGLARKSAATKQQKSASSLTIFAAVAGVLAVVVFALVVALVILYKRHRNPQTASRVVYTKTSSDDNKQLV</sequence>
<dbReference type="Gene3D" id="2.60.40.4100">
    <property type="entry name" value="Zona pellucida, ZP-C domain"/>
    <property type="match status" value="1"/>
</dbReference>
<dbReference type="PANTHER" id="PTHR14002:SF43">
    <property type="entry name" value="DELTA-LIKE PROTEIN"/>
    <property type="match status" value="1"/>
</dbReference>
<dbReference type="Pfam" id="PF23344">
    <property type="entry name" value="ZP-N"/>
    <property type="match status" value="1"/>
</dbReference>
<feature type="signal peptide" evidence="5">
    <location>
        <begin position="1"/>
        <end position="17"/>
    </location>
</feature>
<evidence type="ECO:0000256" key="2">
    <source>
        <dbReference type="ARBA" id="ARBA00023157"/>
    </source>
</evidence>
<feature type="region of interest" description="Disordered" evidence="3">
    <location>
        <begin position="21"/>
        <end position="43"/>
    </location>
</feature>
<dbReference type="InterPro" id="IPR001507">
    <property type="entry name" value="ZP_dom"/>
</dbReference>
<dbReference type="InterPro" id="IPR055356">
    <property type="entry name" value="ZP-N"/>
</dbReference>
<evidence type="ECO:0000256" key="3">
    <source>
        <dbReference type="SAM" id="MobiDB-lite"/>
    </source>
</evidence>
<dbReference type="PROSITE" id="PS51034">
    <property type="entry name" value="ZP_2"/>
    <property type="match status" value="1"/>
</dbReference>
<feature type="transmembrane region" description="Helical" evidence="4">
    <location>
        <begin position="360"/>
        <end position="383"/>
    </location>
</feature>
<keyword evidence="4" id="KW-1133">Transmembrane helix</keyword>
<name>A0ABN8S7R7_9CNID</name>
<feature type="chain" id="PRO_5045790212" description="ZP domain-containing protein" evidence="5">
    <location>
        <begin position="18"/>
        <end position="409"/>
    </location>
</feature>
<dbReference type="Proteomes" id="UP001159427">
    <property type="component" value="Unassembled WGS sequence"/>
</dbReference>
<keyword evidence="2" id="KW-1015">Disulfide bond</keyword>
<dbReference type="EMBL" id="CALNXI010002448">
    <property type="protein sequence ID" value="CAH3187786.1"/>
    <property type="molecule type" value="Genomic_DNA"/>
</dbReference>
<dbReference type="SMART" id="SM00241">
    <property type="entry name" value="ZP"/>
    <property type="match status" value="1"/>
</dbReference>
<dbReference type="Pfam" id="PF00100">
    <property type="entry name" value="Zona_pellucida"/>
    <property type="match status" value="1"/>
</dbReference>
<feature type="compositionally biased region" description="Low complexity" evidence="3">
    <location>
        <begin position="21"/>
        <end position="41"/>
    </location>
</feature>
<keyword evidence="4" id="KW-0812">Transmembrane</keyword>
<dbReference type="InterPro" id="IPR042235">
    <property type="entry name" value="ZP-C_dom"/>
</dbReference>
<reference evidence="7 8" key="1">
    <citation type="submission" date="2022-05" db="EMBL/GenBank/DDBJ databases">
        <authorList>
            <consortium name="Genoscope - CEA"/>
            <person name="William W."/>
        </authorList>
    </citation>
    <scope>NUCLEOTIDE SEQUENCE [LARGE SCALE GENOMIC DNA]</scope>
</reference>
<dbReference type="InterPro" id="IPR055355">
    <property type="entry name" value="ZP-C"/>
</dbReference>
<feature type="domain" description="ZP" evidence="6">
    <location>
        <begin position="64"/>
        <end position="317"/>
    </location>
</feature>
<protein>
    <recommendedName>
        <fullName evidence="6">ZP domain-containing protein</fullName>
    </recommendedName>
</protein>
<evidence type="ECO:0000313" key="7">
    <source>
        <dbReference type="EMBL" id="CAH3187786.1"/>
    </source>
</evidence>
<keyword evidence="4" id="KW-0472">Membrane</keyword>
<proteinExistence type="predicted"/>
<evidence type="ECO:0000256" key="1">
    <source>
        <dbReference type="ARBA" id="ARBA00022729"/>
    </source>
</evidence>